<dbReference type="InterPro" id="IPR050570">
    <property type="entry name" value="Cell_wall_metabolism_enzyme"/>
</dbReference>
<evidence type="ECO:0000313" key="4">
    <source>
        <dbReference type="EMBL" id="MBO1805436.1"/>
    </source>
</evidence>
<dbReference type="EMBL" id="JAGDYL010000013">
    <property type="protein sequence ID" value="MBO1805436.1"/>
    <property type="molecule type" value="Genomic_DNA"/>
</dbReference>
<gene>
    <name evidence="4" type="ORF">J4H91_08910</name>
</gene>
<dbReference type="PANTHER" id="PTHR21666">
    <property type="entry name" value="PEPTIDASE-RELATED"/>
    <property type="match status" value="1"/>
</dbReference>
<dbReference type="InterPro" id="IPR016047">
    <property type="entry name" value="M23ase_b-sheet_dom"/>
</dbReference>
<evidence type="ECO:0000256" key="1">
    <source>
        <dbReference type="ARBA" id="ARBA00022729"/>
    </source>
</evidence>
<keyword evidence="1" id="KW-0732">Signal</keyword>
<feature type="compositionally biased region" description="Gly residues" evidence="2">
    <location>
        <begin position="205"/>
        <end position="216"/>
    </location>
</feature>
<sequence>MSKLLAGIVAALIAFGPSAGLVMFTAITAPMGVYGSCTPTQTSGGEDGTGGPIAPEKPPESARVVMPLPEDTWVRTDGFGWRFEPFTGLGNMHTGLDMAAPDGTPILAAADGIVTVAEYSVEWGGLVVIEHTIGGNTIATAYAHSWQHGIHVTPGTKVTAGQHIADVGSSGYSTGAHLHFEVRPGGTYATAIDPEPWLAAQGAIGISGGSGGGGPTPAGACHSPSEEGNEDEDEDGEQDAGAQETGAVG</sequence>
<evidence type="ECO:0000313" key="5">
    <source>
        <dbReference type="Proteomes" id="UP000664398"/>
    </source>
</evidence>
<dbReference type="Gene3D" id="2.70.70.10">
    <property type="entry name" value="Glucose Permease (Domain IIA)"/>
    <property type="match status" value="1"/>
</dbReference>
<reference evidence="4" key="1">
    <citation type="submission" date="2021-03" db="EMBL/GenBank/DDBJ databases">
        <title>Leucobacter chromiisoli sp. nov., isolated from chromium-containing soil of chemical plant.</title>
        <authorList>
            <person name="Xu Z."/>
        </authorList>
    </citation>
    <scope>NUCLEOTIDE SEQUENCE</scope>
    <source>
        <strain evidence="4">A2</strain>
    </source>
</reference>
<feature type="domain" description="M23ase beta-sheet core" evidence="3">
    <location>
        <begin position="92"/>
        <end position="187"/>
    </location>
</feature>
<feature type="compositionally biased region" description="Low complexity" evidence="2">
    <location>
        <begin position="239"/>
        <end position="249"/>
    </location>
</feature>
<dbReference type="PANTHER" id="PTHR21666:SF289">
    <property type="entry name" value="L-ALA--D-GLU ENDOPEPTIDASE"/>
    <property type="match status" value="1"/>
</dbReference>
<dbReference type="RefSeq" id="WP_208045906.1">
    <property type="nucleotide sequence ID" value="NZ_JAGDYL010000013.1"/>
</dbReference>
<protein>
    <submittedName>
        <fullName evidence="4">M23 family metallopeptidase</fullName>
    </submittedName>
</protein>
<proteinExistence type="predicted"/>
<name>A0A939LVZ6_9MICO</name>
<dbReference type="AlphaFoldDB" id="A0A939LVZ6"/>
<dbReference type="Proteomes" id="UP000664398">
    <property type="component" value="Unassembled WGS sequence"/>
</dbReference>
<dbReference type="SUPFAM" id="SSF51261">
    <property type="entry name" value="Duplicated hybrid motif"/>
    <property type="match status" value="1"/>
</dbReference>
<dbReference type="CDD" id="cd12797">
    <property type="entry name" value="M23_peptidase"/>
    <property type="match status" value="1"/>
</dbReference>
<dbReference type="InterPro" id="IPR011055">
    <property type="entry name" value="Dup_hybrid_motif"/>
</dbReference>
<keyword evidence="5" id="KW-1185">Reference proteome</keyword>
<evidence type="ECO:0000256" key="2">
    <source>
        <dbReference type="SAM" id="MobiDB-lite"/>
    </source>
</evidence>
<accession>A0A939LVZ6</accession>
<comment type="caution">
    <text evidence="4">The sequence shown here is derived from an EMBL/GenBank/DDBJ whole genome shotgun (WGS) entry which is preliminary data.</text>
</comment>
<feature type="compositionally biased region" description="Acidic residues" evidence="2">
    <location>
        <begin position="227"/>
        <end position="238"/>
    </location>
</feature>
<dbReference type="Pfam" id="PF01551">
    <property type="entry name" value="Peptidase_M23"/>
    <property type="match status" value="1"/>
</dbReference>
<organism evidence="4 5">
    <name type="scientific">Leucobacter ruminantium</name>
    <dbReference type="NCBI Taxonomy" id="1289170"/>
    <lineage>
        <taxon>Bacteria</taxon>
        <taxon>Bacillati</taxon>
        <taxon>Actinomycetota</taxon>
        <taxon>Actinomycetes</taxon>
        <taxon>Micrococcales</taxon>
        <taxon>Microbacteriaceae</taxon>
        <taxon>Leucobacter</taxon>
    </lineage>
</organism>
<evidence type="ECO:0000259" key="3">
    <source>
        <dbReference type="Pfam" id="PF01551"/>
    </source>
</evidence>
<dbReference type="GO" id="GO:0004222">
    <property type="term" value="F:metalloendopeptidase activity"/>
    <property type="evidence" value="ECO:0007669"/>
    <property type="project" value="TreeGrafter"/>
</dbReference>
<feature type="region of interest" description="Disordered" evidence="2">
    <location>
        <begin position="202"/>
        <end position="249"/>
    </location>
</feature>
<feature type="region of interest" description="Disordered" evidence="2">
    <location>
        <begin position="38"/>
        <end position="60"/>
    </location>
</feature>